<dbReference type="InterPro" id="IPR004843">
    <property type="entry name" value="Calcineurin-like_PHP"/>
</dbReference>
<accession>A0A1T5C4T5</accession>
<name>A0A1T5C4T5_9SPHI</name>
<organism evidence="5 6">
    <name type="scientific">Parapedobacter luteus</name>
    <dbReference type="NCBI Taxonomy" id="623280"/>
    <lineage>
        <taxon>Bacteria</taxon>
        <taxon>Pseudomonadati</taxon>
        <taxon>Bacteroidota</taxon>
        <taxon>Sphingobacteriia</taxon>
        <taxon>Sphingobacteriales</taxon>
        <taxon>Sphingobacteriaceae</taxon>
        <taxon>Parapedobacter</taxon>
    </lineage>
</organism>
<dbReference type="PANTHER" id="PTHR43143">
    <property type="entry name" value="METALLOPHOSPHOESTERASE, CALCINEURIN SUPERFAMILY"/>
    <property type="match status" value="1"/>
</dbReference>
<dbReference type="Proteomes" id="UP000190541">
    <property type="component" value="Unassembled WGS sequence"/>
</dbReference>
<dbReference type="Pfam" id="PF16371">
    <property type="entry name" value="MetallophosN"/>
    <property type="match status" value="1"/>
</dbReference>
<evidence type="ECO:0000313" key="6">
    <source>
        <dbReference type="Proteomes" id="UP000190541"/>
    </source>
</evidence>
<feature type="domain" description="Calcineurin-like phosphoesterase N-terminal" evidence="4">
    <location>
        <begin position="41"/>
        <end position="102"/>
    </location>
</feature>
<dbReference type="AlphaFoldDB" id="A0A1T5C4T5"/>
<evidence type="ECO:0000313" key="5">
    <source>
        <dbReference type="EMBL" id="SKB54528.1"/>
    </source>
</evidence>
<feature type="signal peptide" evidence="1">
    <location>
        <begin position="1"/>
        <end position="21"/>
    </location>
</feature>
<dbReference type="InterPro" id="IPR013783">
    <property type="entry name" value="Ig-like_fold"/>
</dbReference>
<dbReference type="RefSeq" id="WP_079716576.1">
    <property type="nucleotide sequence ID" value="NZ_FUYS01000004.1"/>
</dbReference>
<dbReference type="EMBL" id="FUYS01000004">
    <property type="protein sequence ID" value="SKB54528.1"/>
    <property type="molecule type" value="Genomic_DNA"/>
</dbReference>
<feature type="chain" id="PRO_5012549690" evidence="1">
    <location>
        <begin position="22"/>
        <end position="528"/>
    </location>
</feature>
<dbReference type="Gene3D" id="3.60.21.10">
    <property type="match status" value="1"/>
</dbReference>
<evidence type="ECO:0000256" key="1">
    <source>
        <dbReference type="SAM" id="SignalP"/>
    </source>
</evidence>
<reference evidence="5 6" key="1">
    <citation type="submission" date="2017-02" db="EMBL/GenBank/DDBJ databases">
        <authorList>
            <person name="Peterson S.W."/>
        </authorList>
    </citation>
    <scope>NUCLEOTIDE SEQUENCE [LARGE SCALE GENOMIC DNA]</scope>
    <source>
        <strain evidence="5 6">DSM 22899</strain>
    </source>
</reference>
<dbReference type="InterPro" id="IPR029052">
    <property type="entry name" value="Metallo-depent_PP-like"/>
</dbReference>
<dbReference type="GO" id="GO:0016787">
    <property type="term" value="F:hydrolase activity"/>
    <property type="evidence" value="ECO:0007669"/>
    <property type="project" value="InterPro"/>
</dbReference>
<dbReference type="Pfam" id="PF16370">
    <property type="entry name" value="MetallophosC"/>
    <property type="match status" value="1"/>
</dbReference>
<gene>
    <name evidence="5" type="ORF">SAMN05660226_01861</name>
</gene>
<dbReference type="SUPFAM" id="SSF56300">
    <property type="entry name" value="Metallo-dependent phosphatases"/>
    <property type="match status" value="1"/>
</dbReference>
<evidence type="ECO:0000259" key="3">
    <source>
        <dbReference type="Pfam" id="PF16370"/>
    </source>
</evidence>
<feature type="domain" description="Calcineurin-like phosphoesterase" evidence="2">
    <location>
        <begin position="174"/>
        <end position="327"/>
    </location>
</feature>
<proteinExistence type="predicted"/>
<dbReference type="PANTHER" id="PTHR43143:SF6">
    <property type="entry name" value="BLL3016 PROTEIN"/>
    <property type="match status" value="1"/>
</dbReference>
<dbReference type="InterPro" id="IPR051918">
    <property type="entry name" value="STPP_CPPED1"/>
</dbReference>
<dbReference type="STRING" id="623280.SAMN05660226_01861"/>
<dbReference type="Pfam" id="PF00149">
    <property type="entry name" value="Metallophos"/>
    <property type="match status" value="1"/>
</dbReference>
<evidence type="ECO:0000259" key="2">
    <source>
        <dbReference type="Pfam" id="PF00149"/>
    </source>
</evidence>
<keyword evidence="6" id="KW-1185">Reference proteome</keyword>
<dbReference type="OrthoDB" id="1776264at2"/>
<sequence length="528" mass="59819">MTRIHLLLAGLSILCCTLLQAQDNVTGYVFHDANNDGIRDRNEQGLAGIAVSNGREVVKTDRNGRYELPIGHDDIIFVIKPSGYRVPLNTHNQPQFYYIHKPMGSPSNLEYPGVKPTGALPKSVDFALVPQREDSTFKMLVLGDPQVLDQRELGFFEKGIVSEIAGTDDAAMGITLGDIVQNDLGMHQDYILLMGKVGIPWYNVIGNHDLNMDAPVDSLHDETFEANFGPATYSFNYGQAHFIVMDNNLYPDPRGRKGLWAGYSEKQLAFVENDLKHVGKDQLIVLVNHIQMNIVNENSFRKPDRQRLFELFRGYSNVLALSAHTHQHQQFFYGKEDGWPNETPLHEFNVGATCGNWYSGIINEHGVADATMSDGTPRGYVYLNISGNRYTANFKVAGKPADYQIGLFHRKVLGTIWWEGRGRIYANFFMGHKGSNVEYRIDDEEWKPMRYILQPDPAYVAELYRWDTADTLFPGRRPTEPADCSHLWWAPLPNDRGLGLHRIQVRATDDYGQVFVQESTYEIRAAEE</sequence>
<dbReference type="SUPFAM" id="SSF117074">
    <property type="entry name" value="Hypothetical protein PA1324"/>
    <property type="match status" value="1"/>
</dbReference>
<evidence type="ECO:0000259" key="4">
    <source>
        <dbReference type="Pfam" id="PF16371"/>
    </source>
</evidence>
<dbReference type="Gene3D" id="2.60.40.10">
    <property type="entry name" value="Immunoglobulins"/>
    <property type="match status" value="1"/>
</dbReference>
<keyword evidence="1" id="KW-0732">Signal</keyword>
<dbReference type="InterPro" id="IPR032285">
    <property type="entry name" value="Metallophos_N"/>
</dbReference>
<feature type="domain" description="Calcineurin-like phosphoesterase C-terminal" evidence="3">
    <location>
        <begin position="347"/>
        <end position="515"/>
    </location>
</feature>
<dbReference type="InterPro" id="IPR032288">
    <property type="entry name" value="Metallophos_C"/>
</dbReference>
<protein>
    <submittedName>
        <fullName evidence="5">Calcineurin-like phosphoesterase</fullName>
    </submittedName>
</protein>